<name>A0ABR0MIA7_GOSAR</name>
<dbReference type="InterPro" id="IPR053098">
    <property type="entry name" value="Petuviruses_polyprotein"/>
</dbReference>
<organism evidence="2 3">
    <name type="scientific">Gossypium arboreum</name>
    <name type="common">Tree cotton</name>
    <name type="synonym">Gossypium nanking</name>
    <dbReference type="NCBI Taxonomy" id="29729"/>
    <lineage>
        <taxon>Eukaryota</taxon>
        <taxon>Viridiplantae</taxon>
        <taxon>Streptophyta</taxon>
        <taxon>Embryophyta</taxon>
        <taxon>Tracheophyta</taxon>
        <taxon>Spermatophyta</taxon>
        <taxon>Magnoliopsida</taxon>
        <taxon>eudicotyledons</taxon>
        <taxon>Gunneridae</taxon>
        <taxon>Pentapetalae</taxon>
        <taxon>rosids</taxon>
        <taxon>malvids</taxon>
        <taxon>Malvales</taxon>
        <taxon>Malvaceae</taxon>
        <taxon>Malvoideae</taxon>
        <taxon>Gossypium</taxon>
    </lineage>
</organism>
<keyword evidence="3" id="KW-1185">Reference proteome</keyword>
<accession>A0ABR0MIA7</accession>
<dbReference type="EMBL" id="JARKNE010000013">
    <property type="protein sequence ID" value="KAK5772974.1"/>
    <property type="molecule type" value="Genomic_DNA"/>
</dbReference>
<proteinExistence type="predicted"/>
<protein>
    <submittedName>
        <fullName evidence="2">Uncharacterized protein</fullName>
    </submittedName>
</protein>
<evidence type="ECO:0000313" key="3">
    <source>
        <dbReference type="Proteomes" id="UP001358586"/>
    </source>
</evidence>
<feature type="compositionally biased region" description="Acidic residues" evidence="1">
    <location>
        <begin position="1"/>
        <end position="16"/>
    </location>
</feature>
<feature type="region of interest" description="Disordered" evidence="1">
    <location>
        <begin position="1"/>
        <end position="27"/>
    </location>
</feature>
<evidence type="ECO:0000256" key="1">
    <source>
        <dbReference type="SAM" id="MobiDB-lite"/>
    </source>
</evidence>
<evidence type="ECO:0000313" key="2">
    <source>
        <dbReference type="EMBL" id="KAK5772974.1"/>
    </source>
</evidence>
<comment type="caution">
    <text evidence="2">The sequence shown here is derived from an EMBL/GenBank/DDBJ whole genome shotgun (WGS) entry which is preliminary data.</text>
</comment>
<dbReference type="Proteomes" id="UP001358586">
    <property type="component" value="Chromosome 13"/>
</dbReference>
<reference evidence="2 3" key="1">
    <citation type="submission" date="2023-03" db="EMBL/GenBank/DDBJ databases">
        <title>WGS of Gossypium arboreum.</title>
        <authorList>
            <person name="Yu D."/>
        </authorList>
    </citation>
    <scope>NUCLEOTIDE SEQUENCE [LARGE SCALE GENOMIC DNA]</scope>
    <source>
        <tissue evidence="2">Leaf</tissue>
    </source>
</reference>
<sequence>MHQEQDDNENMDEDLDMTANSEDSMDRTPEQFVTLEIPTEFPADWACVGYTHIHFGAIRLALNYHGTTGKPVVARIALLDSRYLEYQNACIATIEATLSSGLVMSIDMDSAGKQSLPTSGSGNSELGTEALAELVSGRGSIGYKN</sequence>
<dbReference type="PANTHER" id="PTHR48435:SF1">
    <property type="entry name" value="POLYPROTEIN"/>
    <property type="match status" value="1"/>
</dbReference>
<dbReference type="PANTHER" id="PTHR48435">
    <property type="entry name" value="POLYPROTEIN"/>
    <property type="match status" value="1"/>
</dbReference>
<gene>
    <name evidence="2" type="ORF">PVK06_049276</name>
</gene>